<dbReference type="PANTHER" id="PTHR43047">
    <property type="entry name" value="TWO-COMPONENT HISTIDINE PROTEIN KINASE"/>
    <property type="match status" value="1"/>
</dbReference>
<evidence type="ECO:0000313" key="11">
    <source>
        <dbReference type="EMBL" id="WXL25039.1"/>
    </source>
</evidence>
<dbReference type="InterPro" id="IPR004358">
    <property type="entry name" value="Sig_transdc_His_kin-like_C"/>
</dbReference>
<organism evidence="11 12">
    <name type="scientific">Ectopseudomonas mendocina</name>
    <name type="common">Pseudomonas mendocina</name>
    <dbReference type="NCBI Taxonomy" id="300"/>
    <lineage>
        <taxon>Bacteria</taxon>
        <taxon>Pseudomonadati</taxon>
        <taxon>Pseudomonadota</taxon>
        <taxon>Gammaproteobacteria</taxon>
        <taxon>Pseudomonadales</taxon>
        <taxon>Pseudomonadaceae</taxon>
        <taxon>Ectopseudomonas</taxon>
    </lineage>
</organism>
<feature type="transmembrane region" description="Helical" evidence="7">
    <location>
        <begin position="212"/>
        <end position="229"/>
    </location>
</feature>
<dbReference type="InterPro" id="IPR001789">
    <property type="entry name" value="Sig_transdc_resp-reg_receiver"/>
</dbReference>
<gene>
    <name evidence="11" type="ORF">WG219_17285</name>
</gene>
<evidence type="ECO:0000313" key="12">
    <source>
        <dbReference type="Proteomes" id="UP001476583"/>
    </source>
</evidence>
<dbReference type="Pfam" id="PF07695">
    <property type="entry name" value="7TMR-DISM_7TM"/>
    <property type="match status" value="1"/>
</dbReference>
<keyword evidence="5" id="KW-0418">Kinase</keyword>
<dbReference type="Gene3D" id="3.40.50.2300">
    <property type="match status" value="1"/>
</dbReference>
<keyword evidence="4" id="KW-0808">Transferase</keyword>
<dbReference type="Pfam" id="PF00512">
    <property type="entry name" value="HisKA"/>
    <property type="match status" value="1"/>
</dbReference>
<dbReference type="SUPFAM" id="SSF55874">
    <property type="entry name" value="ATPase domain of HSP90 chaperone/DNA topoisomerase II/histidine kinase"/>
    <property type="match status" value="1"/>
</dbReference>
<evidence type="ECO:0000256" key="2">
    <source>
        <dbReference type="ARBA" id="ARBA00012438"/>
    </source>
</evidence>
<feature type="chain" id="PRO_5045742258" description="histidine kinase" evidence="8">
    <location>
        <begin position="19"/>
        <end position="792"/>
    </location>
</feature>
<proteinExistence type="predicted"/>
<feature type="transmembrane region" description="Helical" evidence="7">
    <location>
        <begin position="280"/>
        <end position="298"/>
    </location>
</feature>
<feature type="transmembrane region" description="Helical" evidence="7">
    <location>
        <begin position="335"/>
        <end position="358"/>
    </location>
</feature>
<evidence type="ECO:0000256" key="3">
    <source>
        <dbReference type="ARBA" id="ARBA00022553"/>
    </source>
</evidence>
<evidence type="ECO:0000256" key="5">
    <source>
        <dbReference type="ARBA" id="ARBA00022777"/>
    </source>
</evidence>
<feature type="transmembrane region" description="Helical" evidence="7">
    <location>
        <begin position="249"/>
        <end position="268"/>
    </location>
</feature>
<feature type="signal peptide" evidence="8">
    <location>
        <begin position="1"/>
        <end position="18"/>
    </location>
</feature>
<keyword evidence="8" id="KW-0732">Signal</keyword>
<dbReference type="InterPro" id="IPR011622">
    <property type="entry name" value="7TMR_DISM_rcpt_extracell_dom2"/>
</dbReference>
<dbReference type="InterPro" id="IPR036097">
    <property type="entry name" value="HisK_dim/P_sf"/>
</dbReference>
<dbReference type="Pfam" id="PF02518">
    <property type="entry name" value="HATPase_c"/>
    <property type="match status" value="1"/>
</dbReference>
<evidence type="ECO:0000256" key="1">
    <source>
        <dbReference type="ARBA" id="ARBA00000085"/>
    </source>
</evidence>
<keyword evidence="7" id="KW-0472">Membrane</keyword>
<dbReference type="CDD" id="cd16922">
    <property type="entry name" value="HATPase_EvgS-ArcB-TorS-like"/>
    <property type="match status" value="1"/>
</dbReference>
<dbReference type="Proteomes" id="UP001476583">
    <property type="component" value="Chromosome"/>
</dbReference>
<dbReference type="InterPro" id="IPR003661">
    <property type="entry name" value="HisK_dim/P_dom"/>
</dbReference>
<sequence>MPYIFLCVLLLLPRLADALVFDETSQKIPLGTEIMVFEDVSGDATVEDVTSPAMQGRFRPHDVQTLNAGLSTSVFWIRVDLTYQPQQLKGAQPWWLVLTYPPLDDVRLYQVNPQGLVALTEHTGDTLPYSSRMIKRPDYVFELLLEPGQPQTLYLRIETQGVLLAPLTLWSPKAYLEFFPKDAYALGALFGVLLVMTVYNLFIFISVRDISYLYYILYITSFGMYLLTLKGLATELLWPESPDWINVSMPFWISASCLFGAQFVRKFLHMSEHSIWADRFLILFMGVAVTVMVLSVTMDYRLPMILATYLTIIGTATAFCSGLLAWFNGMRVARYFIIAWSALLSGALISALMGVGIVPSNLFTMNASQIGCAIEVSLLSLALADRINALKEEQARVHKESSLKLEGLNRELAASNLLKDQFLSTVTHELRTPMIGVLGSLELMQTVPMDDELAQYHQTAHVSANTMMGMVNNIIHLTELQAGRLYPHREAYSLQGLIYGLRAKYQQHAAARGLQMTVNVDERLPDMLEGDARMVSQALSCLLDNALKFTHQGGVTLSFSLGAGTGSFLPLLIDIEDSGVGFTPAEGAKLYEHFQQLDGSNTRAYGGLGIGLSICRQVLMLMGGEVSHESTPGQGTLFHIVLPNCVPVTRAESTATLRRAGAPVRQAGECRVLLVKSNFANRLLIRGMLLRLGYRVCCAESGEEALEFLRRERVDAVLLDTQMPGMDGYATCRALRLLPGCEMLPVLALTASQQPVERERYIAAGMTDCLEKPVKFEQLRELLDAWVLCQPA</sequence>
<dbReference type="PANTHER" id="PTHR43047:SF64">
    <property type="entry name" value="HISTIDINE KINASE CONTAINING CHEY-HOMOLOGOUS RECEIVER DOMAIN AND PAS DOMAIN-RELATED"/>
    <property type="match status" value="1"/>
</dbReference>
<dbReference type="InterPro" id="IPR005467">
    <property type="entry name" value="His_kinase_dom"/>
</dbReference>
<dbReference type="EMBL" id="CP148074">
    <property type="protein sequence ID" value="WXL25039.1"/>
    <property type="molecule type" value="Genomic_DNA"/>
</dbReference>
<dbReference type="Gene3D" id="1.10.287.130">
    <property type="match status" value="1"/>
</dbReference>
<reference evidence="11 12" key="1">
    <citation type="submission" date="2024-03" db="EMBL/GenBank/DDBJ databases">
        <title>Complete genome of BD2.</title>
        <authorList>
            <person name="Cao G."/>
        </authorList>
    </citation>
    <scope>NUCLEOTIDE SEQUENCE [LARGE SCALE GENOMIC DNA]</scope>
    <source>
        <strain evidence="11 12">BD2</strain>
    </source>
</reference>
<dbReference type="Pfam" id="PF00072">
    <property type="entry name" value="Response_reg"/>
    <property type="match status" value="1"/>
</dbReference>
<evidence type="ECO:0000256" key="8">
    <source>
        <dbReference type="SAM" id="SignalP"/>
    </source>
</evidence>
<evidence type="ECO:0000256" key="4">
    <source>
        <dbReference type="ARBA" id="ARBA00022679"/>
    </source>
</evidence>
<evidence type="ECO:0000256" key="7">
    <source>
        <dbReference type="SAM" id="Phobius"/>
    </source>
</evidence>
<dbReference type="InterPro" id="IPR011623">
    <property type="entry name" value="7TMR_DISM_rcpt_extracell_dom1"/>
</dbReference>
<keyword evidence="3 6" id="KW-0597">Phosphoprotein</keyword>
<accession>A0ABZ2RLN7</accession>
<dbReference type="SUPFAM" id="SSF52172">
    <property type="entry name" value="CheY-like"/>
    <property type="match status" value="1"/>
</dbReference>
<dbReference type="SMART" id="SM00388">
    <property type="entry name" value="HisKA"/>
    <property type="match status" value="1"/>
</dbReference>
<dbReference type="PROSITE" id="PS50110">
    <property type="entry name" value="RESPONSE_REGULATORY"/>
    <property type="match status" value="1"/>
</dbReference>
<feature type="modified residue" description="4-aspartylphosphate" evidence="6">
    <location>
        <position position="720"/>
    </location>
</feature>
<dbReference type="SUPFAM" id="SSF47384">
    <property type="entry name" value="Homodimeric domain of signal transducing histidine kinase"/>
    <property type="match status" value="1"/>
</dbReference>
<dbReference type="PROSITE" id="PS50109">
    <property type="entry name" value="HIS_KIN"/>
    <property type="match status" value="1"/>
</dbReference>
<protein>
    <recommendedName>
        <fullName evidence="2">histidine kinase</fullName>
        <ecNumber evidence="2">2.7.13.3</ecNumber>
    </recommendedName>
</protein>
<dbReference type="CDD" id="cd17546">
    <property type="entry name" value="REC_hyHK_CKI1_RcsC-like"/>
    <property type="match status" value="1"/>
</dbReference>
<feature type="transmembrane region" description="Helical" evidence="7">
    <location>
        <begin position="183"/>
        <end position="205"/>
    </location>
</feature>
<dbReference type="EC" id="2.7.13.3" evidence="2"/>
<evidence type="ECO:0000259" key="9">
    <source>
        <dbReference type="PROSITE" id="PS50109"/>
    </source>
</evidence>
<dbReference type="SMART" id="SM00448">
    <property type="entry name" value="REC"/>
    <property type="match status" value="1"/>
</dbReference>
<dbReference type="Gene3D" id="3.30.565.10">
    <property type="entry name" value="Histidine kinase-like ATPase, C-terminal domain"/>
    <property type="match status" value="1"/>
</dbReference>
<keyword evidence="12" id="KW-1185">Reference proteome</keyword>
<dbReference type="PRINTS" id="PR00344">
    <property type="entry name" value="BCTRLSENSOR"/>
</dbReference>
<evidence type="ECO:0000259" key="10">
    <source>
        <dbReference type="PROSITE" id="PS50110"/>
    </source>
</evidence>
<keyword evidence="7" id="KW-0812">Transmembrane</keyword>
<dbReference type="InterPro" id="IPR036890">
    <property type="entry name" value="HATPase_C_sf"/>
</dbReference>
<dbReference type="SMART" id="SM00387">
    <property type="entry name" value="HATPase_c"/>
    <property type="match status" value="1"/>
</dbReference>
<feature type="domain" description="Response regulatory" evidence="10">
    <location>
        <begin position="671"/>
        <end position="787"/>
    </location>
</feature>
<dbReference type="InterPro" id="IPR003594">
    <property type="entry name" value="HATPase_dom"/>
</dbReference>
<dbReference type="CDD" id="cd00082">
    <property type="entry name" value="HisKA"/>
    <property type="match status" value="1"/>
</dbReference>
<dbReference type="Pfam" id="PF07696">
    <property type="entry name" value="7TMR-DISMED2"/>
    <property type="match status" value="1"/>
</dbReference>
<comment type="catalytic activity">
    <reaction evidence="1">
        <text>ATP + protein L-histidine = ADP + protein N-phospho-L-histidine.</text>
        <dbReference type="EC" id="2.7.13.3"/>
    </reaction>
</comment>
<evidence type="ECO:0000256" key="6">
    <source>
        <dbReference type="PROSITE-ProRule" id="PRU00169"/>
    </source>
</evidence>
<feature type="domain" description="Histidine kinase" evidence="9">
    <location>
        <begin position="425"/>
        <end position="646"/>
    </location>
</feature>
<name>A0ABZ2RLN7_ECTME</name>
<keyword evidence="7" id="KW-1133">Transmembrane helix</keyword>
<dbReference type="Gene3D" id="2.60.40.2380">
    <property type="match status" value="1"/>
</dbReference>
<feature type="transmembrane region" description="Helical" evidence="7">
    <location>
        <begin position="304"/>
        <end position="328"/>
    </location>
</feature>
<dbReference type="InterPro" id="IPR011006">
    <property type="entry name" value="CheY-like_superfamily"/>
</dbReference>